<dbReference type="InterPro" id="IPR042241">
    <property type="entry name" value="GCP_C_sf"/>
</dbReference>
<comment type="caution">
    <text evidence="8">The sequence shown here is derived from an EMBL/GenBank/DDBJ whole genome shotgun (WGS) entry which is preliminary data.</text>
</comment>
<dbReference type="Gene3D" id="1.20.120.1900">
    <property type="entry name" value="Gamma-tubulin complex, C-terminal domain"/>
    <property type="match status" value="1"/>
</dbReference>
<dbReference type="GO" id="GO:0000930">
    <property type="term" value="C:gamma-tubulin complex"/>
    <property type="evidence" value="ECO:0007669"/>
    <property type="project" value="TreeGrafter"/>
</dbReference>
<keyword evidence="4 5" id="KW-0206">Cytoskeleton</keyword>
<reference evidence="8" key="1">
    <citation type="journal article" date="2021" name="Mol. Ecol. Resour.">
        <title>Apolygus lucorum genome provides insights into omnivorousness and mesophyll feeding.</title>
        <authorList>
            <person name="Liu Y."/>
            <person name="Liu H."/>
            <person name="Wang H."/>
            <person name="Huang T."/>
            <person name="Liu B."/>
            <person name="Yang B."/>
            <person name="Yin L."/>
            <person name="Li B."/>
            <person name="Zhang Y."/>
            <person name="Zhang S."/>
            <person name="Jiang F."/>
            <person name="Zhang X."/>
            <person name="Ren Y."/>
            <person name="Wang B."/>
            <person name="Wang S."/>
            <person name="Lu Y."/>
            <person name="Wu K."/>
            <person name="Fan W."/>
            <person name="Wang G."/>
        </authorList>
    </citation>
    <scope>NUCLEOTIDE SEQUENCE</scope>
    <source>
        <strain evidence="8">12Hb</strain>
    </source>
</reference>
<dbReference type="GO" id="GO:0031122">
    <property type="term" value="P:cytoplasmic microtubule organization"/>
    <property type="evidence" value="ECO:0007669"/>
    <property type="project" value="TreeGrafter"/>
</dbReference>
<dbReference type="Pfam" id="PF04130">
    <property type="entry name" value="GCP_C_terminal"/>
    <property type="match status" value="1"/>
</dbReference>
<dbReference type="PANTHER" id="PTHR19302">
    <property type="entry name" value="GAMMA TUBULIN COMPLEX PROTEIN"/>
    <property type="match status" value="1"/>
</dbReference>
<dbReference type="InterPro" id="IPR007259">
    <property type="entry name" value="GCP"/>
</dbReference>
<dbReference type="GO" id="GO:0043015">
    <property type="term" value="F:gamma-tubulin binding"/>
    <property type="evidence" value="ECO:0007669"/>
    <property type="project" value="InterPro"/>
</dbReference>
<feature type="domain" description="Gamma tubulin complex component C-terminal" evidence="6">
    <location>
        <begin position="332"/>
        <end position="596"/>
    </location>
</feature>
<sequence>MNLMDQGLSNTYVAYARAIGEILNNFRVELAATEAFARKRESIITMRTISHRLRSWLEVVEFLSHIHSKAIYLNFTKVEPWKCSLRLLSVLLNEMKLISNSKLKKIVLGLFLNSIEIFLHIIGCMIKGTGNPDHKNEFLIYECRDSRILKVHKYSSFLWEQSISPSEFWDPFISSCYRAISSTHFITQLDKRSTFRTLNKDVGILLFDVIEGLKTCISHTSSLVEVEDKVTMIPPTAKKLIEKEIKTPRFSCRHTSTGSMMVAKIFDDCYKPKQCLIVQETPTDKFMKCLENCDLTTFPISIFIAKVFPSVIHKHMEPVGFAFHALIHEFKLLEHLQCLRKVFFLQILEPFVFSLFKKIVQKSQRSNIWTATLRECILEHYDQKTADQYQCIVSQISLIESKHPKFVHESLSFARIIYQPEIYLKVLIPDSCIKAYNEIFRFLLQVKWAYYIITKHFNFRGVQESREKVLLYKRMYLLRMRLVNIMTCFRNYFFSMDEESFEEKIKRLCHEARDLQTIERAHKDFLVECKFRCFLNRRNECKIHVDALLVLTFKCVKNWWFHENMTAWDLEALENEYAVTMLSLVTQLQKYEQQFSGVLGSH</sequence>
<keyword evidence="2 5" id="KW-0963">Cytoplasm</keyword>
<dbReference type="GO" id="GO:0000922">
    <property type="term" value="C:spindle pole"/>
    <property type="evidence" value="ECO:0007669"/>
    <property type="project" value="InterPro"/>
</dbReference>
<evidence type="ECO:0000256" key="1">
    <source>
        <dbReference type="ARBA" id="ARBA00010337"/>
    </source>
</evidence>
<name>A0A8S9XV89_APOLU</name>
<dbReference type="GO" id="GO:0007020">
    <property type="term" value="P:microtubule nucleation"/>
    <property type="evidence" value="ECO:0007669"/>
    <property type="project" value="InterPro"/>
</dbReference>
<comment type="similarity">
    <text evidence="1 5">Belongs to the TUBGCP family.</text>
</comment>
<dbReference type="GO" id="GO:0005874">
    <property type="term" value="C:microtubule"/>
    <property type="evidence" value="ECO:0007669"/>
    <property type="project" value="UniProtKB-KW"/>
</dbReference>
<organism evidence="8 9">
    <name type="scientific">Apolygus lucorum</name>
    <name type="common">Small green plant bug</name>
    <name type="synonym">Lygocoris lucorum</name>
    <dbReference type="NCBI Taxonomy" id="248454"/>
    <lineage>
        <taxon>Eukaryota</taxon>
        <taxon>Metazoa</taxon>
        <taxon>Ecdysozoa</taxon>
        <taxon>Arthropoda</taxon>
        <taxon>Hexapoda</taxon>
        <taxon>Insecta</taxon>
        <taxon>Pterygota</taxon>
        <taxon>Neoptera</taxon>
        <taxon>Paraneoptera</taxon>
        <taxon>Hemiptera</taxon>
        <taxon>Heteroptera</taxon>
        <taxon>Panheteroptera</taxon>
        <taxon>Cimicomorpha</taxon>
        <taxon>Miridae</taxon>
        <taxon>Mirini</taxon>
        <taxon>Apolygus</taxon>
    </lineage>
</organism>
<gene>
    <name evidence="8" type="ORF">GE061_013002</name>
</gene>
<dbReference type="EMBL" id="WIXP02000004">
    <property type="protein sequence ID" value="KAF6212479.1"/>
    <property type="molecule type" value="Genomic_DNA"/>
</dbReference>
<dbReference type="GO" id="GO:0051225">
    <property type="term" value="P:spindle assembly"/>
    <property type="evidence" value="ECO:0007669"/>
    <property type="project" value="TreeGrafter"/>
</dbReference>
<accession>A0A8S9XV89</accession>
<dbReference type="InterPro" id="IPR040457">
    <property type="entry name" value="GCP_C"/>
</dbReference>
<evidence type="ECO:0000256" key="3">
    <source>
        <dbReference type="ARBA" id="ARBA00022701"/>
    </source>
</evidence>
<evidence type="ECO:0000313" key="9">
    <source>
        <dbReference type="Proteomes" id="UP000466442"/>
    </source>
</evidence>
<evidence type="ECO:0000313" key="8">
    <source>
        <dbReference type="EMBL" id="KAF6212479.1"/>
    </source>
</evidence>
<dbReference type="PANTHER" id="PTHR19302:SF33">
    <property type="entry name" value="GAMMA-TUBULIN COMPLEX COMPONENT 5"/>
    <property type="match status" value="1"/>
</dbReference>
<dbReference type="GO" id="GO:0051321">
    <property type="term" value="P:meiotic cell cycle"/>
    <property type="evidence" value="ECO:0007669"/>
    <property type="project" value="TreeGrafter"/>
</dbReference>
<evidence type="ECO:0000256" key="5">
    <source>
        <dbReference type="RuleBase" id="RU363050"/>
    </source>
</evidence>
<dbReference type="Pfam" id="PF17681">
    <property type="entry name" value="GCP_N_terminal"/>
    <property type="match status" value="1"/>
</dbReference>
<keyword evidence="9" id="KW-1185">Reference proteome</keyword>
<evidence type="ECO:0000256" key="2">
    <source>
        <dbReference type="ARBA" id="ARBA00022490"/>
    </source>
</evidence>
<dbReference type="GO" id="GO:0051011">
    <property type="term" value="F:microtubule minus-end binding"/>
    <property type="evidence" value="ECO:0007669"/>
    <property type="project" value="TreeGrafter"/>
</dbReference>
<dbReference type="AlphaFoldDB" id="A0A8S9XV89"/>
<proteinExistence type="inferred from homology"/>
<protein>
    <recommendedName>
        <fullName evidence="5">Gamma-tubulin complex component</fullName>
    </recommendedName>
</protein>
<dbReference type="GO" id="GO:0000278">
    <property type="term" value="P:mitotic cell cycle"/>
    <property type="evidence" value="ECO:0007669"/>
    <property type="project" value="TreeGrafter"/>
</dbReference>
<evidence type="ECO:0000256" key="4">
    <source>
        <dbReference type="ARBA" id="ARBA00023212"/>
    </source>
</evidence>
<feature type="non-terminal residue" evidence="8">
    <location>
        <position position="1"/>
    </location>
</feature>
<comment type="subcellular location">
    <subcellularLocation>
        <location evidence="5">Cytoplasm</location>
        <location evidence="5">Cytoskeleton</location>
        <location evidence="5">Microtubule organizing center</location>
    </subcellularLocation>
</comment>
<dbReference type="InterPro" id="IPR041470">
    <property type="entry name" value="GCP_N"/>
</dbReference>
<dbReference type="Proteomes" id="UP000466442">
    <property type="component" value="Unassembled WGS sequence"/>
</dbReference>
<evidence type="ECO:0000259" key="7">
    <source>
        <dbReference type="Pfam" id="PF17681"/>
    </source>
</evidence>
<evidence type="ECO:0000259" key="6">
    <source>
        <dbReference type="Pfam" id="PF04130"/>
    </source>
</evidence>
<keyword evidence="3 5" id="KW-0493">Microtubule</keyword>
<dbReference type="OrthoDB" id="66546at2759"/>
<feature type="domain" description="Gamma tubulin complex component protein N-terminal" evidence="7">
    <location>
        <begin position="14"/>
        <end position="161"/>
    </location>
</feature>